<dbReference type="PANTHER" id="PTHR43685">
    <property type="entry name" value="GLYCOSYLTRANSFERASE"/>
    <property type="match status" value="1"/>
</dbReference>
<dbReference type="InterPro" id="IPR050834">
    <property type="entry name" value="Glycosyltransf_2"/>
</dbReference>
<dbReference type="RefSeq" id="WP_068221833.1">
    <property type="nucleotide sequence ID" value="NZ_CP139724.1"/>
</dbReference>
<dbReference type="CDD" id="cd00761">
    <property type="entry name" value="Glyco_tranf_GTA_type"/>
    <property type="match status" value="1"/>
</dbReference>
<evidence type="ECO:0000259" key="1">
    <source>
        <dbReference type="Pfam" id="PF00535"/>
    </source>
</evidence>
<keyword evidence="3" id="KW-1185">Reference proteome</keyword>
<gene>
    <name evidence="2" type="ORF">AWW68_12330</name>
</gene>
<dbReference type="PANTHER" id="PTHR43685:SF2">
    <property type="entry name" value="GLYCOSYLTRANSFERASE 2-LIKE DOMAIN-CONTAINING PROTEIN"/>
    <property type="match status" value="1"/>
</dbReference>
<evidence type="ECO:0000313" key="2">
    <source>
        <dbReference type="EMBL" id="KYG73474.1"/>
    </source>
</evidence>
<comment type="caution">
    <text evidence="2">The sequence shown here is derived from an EMBL/GenBank/DDBJ whole genome shotgun (WGS) entry which is preliminary data.</text>
</comment>
<evidence type="ECO:0000313" key="3">
    <source>
        <dbReference type="Proteomes" id="UP000075606"/>
    </source>
</evidence>
<protein>
    <recommendedName>
        <fullName evidence="1">Glycosyltransferase 2-like domain-containing protein</fullName>
    </recommendedName>
</protein>
<dbReference type="InterPro" id="IPR029044">
    <property type="entry name" value="Nucleotide-diphossugar_trans"/>
</dbReference>
<organism evidence="2 3">
    <name type="scientific">Roseivirga spongicola</name>
    <dbReference type="NCBI Taxonomy" id="333140"/>
    <lineage>
        <taxon>Bacteria</taxon>
        <taxon>Pseudomonadati</taxon>
        <taxon>Bacteroidota</taxon>
        <taxon>Cytophagia</taxon>
        <taxon>Cytophagales</taxon>
        <taxon>Roseivirgaceae</taxon>
        <taxon>Roseivirga</taxon>
    </lineage>
</organism>
<dbReference type="InterPro" id="IPR001173">
    <property type="entry name" value="Glyco_trans_2-like"/>
</dbReference>
<dbReference type="EMBL" id="LRPC01000028">
    <property type="protein sequence ID" value="KYG73474.1"/>
    <property type="molecule type" value="Genomic_DNA"/>
</dbReference>
<name>A0A150X437_9BACT</name>
<dbReference type="Pfam" id="PF00535">
    <property type="entry name" value="Glycos_transf_2"/>
    <property type="match status" value="1"/>
</dbReference>
<proteinExistence type="predicted"/>
<dbReference type="Gene3D" id="3.90.550.10">
    <property type="entry name" value="Spore Coat Polysaccharide Biosynthesis Protein SpsA, Chain A"/>
    <property type="match status" value="1"/>
</dbReference>
<feature type="domain" description="Glycosyltransferase 2-like" evidence="1">
    <location>
        <begin position="4"/>
        <end position="142"/>
    </location>
</feature>
<dbReference type="SUPFAM" id="SSF53448">
    <property type="entry name" value="Nucleotide-diphospho-sugar transferases"/>
    <property type="match status" value="1"/>
</dbReference>
<dbReference type="OrthoDB" id="9801954at2"/>
<dbReference type="STRING" id="333140.AWW68_12330"/>
<sequence length="288" mass="33204">MLVSIIIPTYNRPDQLNRCLTALLNQSYSGAWEVIVVDDGGEFPLKSIEEFFQPDLRCSFLHQENSGPAKARNYGVAMAKGEFIAFLDDDCEPEEDWLEHLMNAAKEGVMVGGKTQNKLGRNLYSDASQSLVSYLYEYFRETPWYFFTSNNLLVDRKTFLAVGGFDTHFRTSAGEDRAFCAKWLARGFQMKYEQKAIIDHAHGLGFFSFWRLHRKYGEAIDQYREVLTEHDVPPMPFRAQFYWGLLKWPFVFAQLSFSKRIATSILFSISQLATFTAFIKTRFGSESK</sequence>
<dbReference type="AlphaFoldDB" id="A0A150X437"/>
<dbReference type="Proteomes" id="UP000075606">
    <property type="component" value="Unassembled WGS sequence"/>
</dbReference>
<accession>A0A150X437</accession>
<reference evidence="2 3" key="1">
    <citation type="submission" date="2016-01" db="EMBL/GenBank/DDBJ databases">
        <title>Genome sequencing of Roseivirga spongicola UST030701-084.</title>
        <authorList>
            <person name="Selvaratnam C."/>
            <person name="Thevarajoo S."/>
            <person name="Goh K.M."/>
            <person name="Ee R."/>
            <person name="Chan K.-G."/>
            <person name="Chong C.S."/>
        </authorList>
    </citation>
    <scope>NUCLEOTIDE SEQUENCE [LARGE SCALE GENOMIC DNA]</scope>
    <source>
        <strain evidence="2 3">UST030701-084</strain>
    </source>
</reference>